<accession>A0A218XYI9</accession>
<evidence type="ECO:0000313" key="4">
    <source>
        <dbReference type="EMBL" id="OWM89890.1"/>
    </source>
</evidence>
<evidence type="ECO:0000313" key="5">
    <source>
        <dbReference type="EMBL" id="PKI60267.1"/>
    </source>
</evidence>
<dbReference type="EMBL" id="MTKT01000661">
    <property type="protein sequence ID" value="OWM89890.1"/>
    <property type="molecule type" value="Genomic_DNA"/>
</dbReference>
<dbReference type="Proteomes" id="UP000197138">
    <property type="component" value="Unassembled WGS sequence"/>
</dbReference>
<feature type="region of interest" description="Disordered" evidence="3">
    <location>
        <begin position="1"/>
        <end position="40"/>
    </location>
</feature>
<comment type="caution">
    <text evidence="4">The sequence shown here is derived from an EMBL/GenBank/DDBJ whole genome shotgun (WGS) entry which is preliminary data.</text>
</comment>
<dbReference type="OrthoDB" id="2159336at2759"/>
<evidence type="ECO:0000256" key="1">
    <source>
        <dbReference type="ARBA" id="ARBA00010020"/>
    </source>
</evidence>
<proteinExistence type="inferred from homology"/>
<dbReference type="PANTHER" id="PTHR10460">
    <property type="entry name" value="ABL INTERACTOR FAMILY MEMBER"/>
    <property type="match status" value="1"/>
</dbReference>
<evidence type="ECO:0000313" key="6">
    <source>
        <dbReference type="Proteomes" id="UP000197138"/>
    </source>
</evidence>
<dbReference type="AlphaFoldDB" id="A0A218XYI9"/>
<evidence type="ECO:0000256" key="2">
    <source>
        <dbReference type="ARBA" id="ARBA00025223"/>
    </source>
</evidence>
<name>A0A218XYI9_PUNGR</name>
<dbReference type="Gene3D" id="6.10.140.1620">
    <property type="match status" value="1"/>
</dbReference>
<dbReference type="GeneID" id="116194300"/>
<organism evidence="4 6">
    <name type="scientific">Punica granatum</name>
    <name type="common">Pomegranate</name>
    <dbReference type="NCBI Taxonomy" id="22663"/>
    <lineage>
        <taxon>Eukaryota</taxon>
        <taxon>Viridiplantae</taxon>
        <taxon>Streptophyta</taxon>
        <taxon>Embryophyta</taxon>
        <taxon>Tracheophyta</taxon>
        <taxon>Spermatophyta</taxon>
        <taxon>Magnoliopsida</taxon>
        <taxon>eudicotyledons</taxon>
        <taxon>Gunneridae</taxon>
        <taxon>Pentapetalae</taxon>
        <taxon>rosids</taxon>
        <taxon>malvids</taxon>
        <taxon>Myrtales</taxon>
        <taxon>Lythraceae</taxon>
        <taxon>Punica</taxon>
    </lineage>
</organism>
<dbReference type="PANTHER" id="PTHR10460:SF11">
    <property type="entry name" value="PROTEIN ABIL5-RELATED"/>
    <property type="match status" value="1"/>
</dbReference>
<reference evidence="5 7" key="3">
    <citation type="submission" date="2017-11" db="EMBL/GenBank/DDBJ databases">
        <title>De-novo sequencing of pomegranate (Punica granatum L.) genome.</title>
        <authorList>
            <person name="Akparov Z."/>
            <person name="Amiraslanov A."/>
            <person name="Hajiyeva S."/>
            <person name="Abbasov M."/>
            <person name="Kaur K."/>
            <person name="Hamwieh A."/>
            <person name="Solovyev V."/>
            <person name="Salamov A."/>
            <person name="Braich B."/>
            <person name="Kosarev P."/>
            <person name="Mahmoud A."/>
            <person name="Hajiyev E."/>
            <person name="Babayeva S."/>
            <person name="Izzatullayeva V."/>
            <person name="Mammadov A."/>
            <person name="Mammadov A."/>
            <person name="Sharifova S."/>
            <person name="Ojaghi J."/>
            <person name="Eynullazada K."/>
            <person name="Bayramov B."/>
            <person name="Abdulazimova A."/>
            <person name="Shahmuradov I."/>
        </authorList>
    </citation>
    <scope>NUCLEOTIDE SEQUENCE [LARGE SCALE GENOMIC DNA]</scope>
    <source>
        <strain evidence="5">AG2017</strain>
        <strain evidence="7">cv. AG2017</strain>
        <tissue evidence="5">Leaf</tissue>
    </source>
</reference>
<dbReference type="EMBL" id="PGOL01001170">
    <property type="protein sequence ID" value="PKI60267.1"/>
    <property type="molecule type" value="Genomic_DNA"/>
</dbReference>
<dbReference type="InterPro" id="IPR028457">
    <property type="entry name" value="ABI"/>
</dbReference>
<evidence type="ECO:0000313" key="7">
    <source>
        <dbReference type="Proteomes" id="UP000233551"/>
    </source>
</evidence>
<feature type="compositionally biased region" description="Basic and acidic residues" evidence="3">
    <location>
        <begin position="1"/>
        <end position="13"/>
    </location>
</feature>
<dbReference type="STRING" id="22663.A0A218XYI9"/>
<feature type="compositionally biased region" description="Low complexity" evidence="3">
    <location>
        <begin position="29"/>
        <end position="40"/>
    </location>
</feature>
<protein>
    <submittedName>
        <fullName evidence="4">Uncharacterized protein</fullName>
    </submittedName>
</protein>
<feature type="region of interest" description="Disordered" evidence="3">
    <location>
        <begin position="237"/>
        <end position="258"/>
    </location>
</feature>
<comment type="similarity">
    <text evidence="1">Belongs to the ABI family.</text>
</comment>
<gene>
    <name evidence="4" type="ORF">CDL15_Pgr012527</name>
    <name evidence="5" type="ORF">CRG98_019322</name>
</gene>
<evidence type="ECO:0000256" key="3">
    <source>
        <dbReference type="SAM" id="MobiDB-lite"/>
    </source>
</evidence>
<reference evidence="6" key="1">
    <citation type="journal article" date="2017" name="Plant J.">
        <title>The pomegranate (Punica granatum L.) genome and the genomics of punicalagin biosynthesis.</title>
        <authorList>
            <person name="Qin G."/>
            <person name="Xu C."/>
            <person name="Ming R."/>
            <person name="Tang H."/>
            <person name="Guyot R."/>
            <person name="Kramer E.M."/>
            <person name="Hu Y."/>
            <person name="Yi X."/>
            <person name="Qi Y."/>
            <person name="Xu X."/>
            <person name="Gao Z."/>
            <person name="Pan H."/>
            <person name="Jian J."/>
            <person name="Tian Y."/>
            <person name="Yue Z."/>
            <person name="Xu Y."/>
        </authorList>
    </citation>
    <scope>NUCLEOTIDE SEQUENCE [LARGE SCALE GENOMIC DNA]</scope>
    <source>
        <strain evidence="6">cv. Dabenzi</strain>
    </source>
</reference>
<comment type="function">
    <text evidence="2">Involved in regulation of actin and microtubule organization. Part of a WAVE complex that activates the Arp2/3 complex.</text>
</comment>
<keyword evidence="7" id="KW-1185">Reference proteome</keyword>
<reference evidence="4" key="2">
    <citation type="submission" date="2017-06" db="EMBL/GenBank/DDBJ databases">
        <title>The pomegranate genome and the genomics of punicalagin biosynthesis.</title>
        <authorList>
            <person name="Xu C."/>
        </authorList>
    </citation>
    <scope>NUCLEOTIDE SEQUENCE [LARGE SCALE GENOMIC DNA]</scope>
    <source>
        <tissue evidence="4">Fresh leaf</tissue>
    </source>
</reference>
<dbReference type="Proteomes" id="UP000233551">
    <property type="component" value="Unassembled WGS sequence"/>
</dbReference>
<sequence length="274" mass="30776">MVPEEGKGKEREMPQPMPVDGEEEQTQRSGSGSATAAAQQSFDVAETGELIRFDKSLQELRQIRSQLHYAADYCESTFRNSEDKKPIVDNTKEYICRAMVTVVDHLGNVSSNLASRLSEASSFTDAELRINSLKQRILSCEQLGHKFALTKATWSAVHPRHHPRFLMADAEKPNIVTRDSVDRISKIQDQDHKFDTGEGLPLFLYTRNPKPYLAKTWSSAGDTKTVPVRDGISILSKGPNPTFHFQGNQKNGRQRRSFQGSDILALIRRVTQTS</sequence>